<gene>
    <name evidence="4" type="ORF">P154DRAFT_384780</name>
</gene>
<keyword evidence="1" id="KW-0677">Repeat</keyword>
<dbReference type="InterPro" id="IPR050745">
    <property type="entry name" value="Multifunctional_regulatory"/>
</dbReference>
<keyword evidence="2 3" id="KW-0040">ANK repeat</keyword>
<dbReference type="InterPro" id="IPR036770">
    <property type="entry name" value="Ankyrin_rpt-contain_sf"/>
</dbReference>
<evidence type="ECO:0000313" key="5">
    <source>
        <dbReference type="Proteomes" id="UP000799779"/>
    </source>
</evidence>
<evidence type="ECO:0000313" key="4">
    <source>
        <dbReference type="EMBL" id="KAF1995239.1"/>
    </source>
</evidence>
<dbReference type="SMART" id="SM00248">
    <property type="entry name" value="ANK"/>
    <property type="match status" value="4"/>
</dbReference>
<evidence type="ECO:0000256" key="3">
    <source>
        <dbReference type="PROSITE-ProRule" id="PRU00023"/>
    </source>
</evidence>
<dbReference type="SUPFAM" id="SSF48403">
    <property type="entry name" value="Ankyrin repeat"/>
    <property type="match status" value="1"/>
</dbReference>
<sequence length="149" mass="16033">GDMKLIEKLVKEGVNISAINDSGESALSKAISRRQINVARFLLENGATTEYPGFLVEKPLFSAVSTGNVKLVQLLLDHDADIDECSSVGTVLSKAAKAGQEDIVALLLSRDADVNLFNHLVYAPLYGAVTQNNDRLVRELLKHGAETGI</sequence>
<feature type="repeat" description="ANK" evidence="3">
    <location>
        <begin position="87"/>
        <end position="119"/>
    </location>
</feature>
<dbReference type="InterPro" id="IPR002110">
    <property type="entry name" value="Ankyrin_rpt"/>
</dbReference>
<proteinExistence type="predicted"/>
<feature type="repeat" description="ANK" evidence="3">
    <location>
        <begin position="59"/>
        <end position="87"/>
    </location>
</feature>
<dbReference type="Pfam" id="PF12796">
    <property type="entry name" value="Ank_2"/>
    <property type="match status" value="1"/>
</dbReference>
<organism evidence="4 5">
    <name type="scientific">Amniculicola lignicola CBS 123094</name>
    <dbReference type="NCBI Taxonomy" id="1392246"/>
    <lineage>
        <taxon>Eukaryota</taxon>
        <taxon>Fungi</taxon>
        <taxon>Dikarya</taxon>
        <taxon>Ascomycota</taxon>
        <taxon>Pezizomycotina</taxon>
        <taxon>Dothideomycetes</taxon>
        <taxon>Pleosporomycetidae</taxon>
        <taxon>Pleosporales</taxon>
        <taxon>Amniculicolaceae</taxon>
        <taxon>Amniculicola</taxon>
    </lineage>
</organism>
<feature type="non-terminal residue" evidence="4">
    <location>
        <position position="1"/>
    </location>
</feature>
<dbReference type="PANTHER" id="PTHR24189:SF50">
    <property type="entry name" value="ANKYRIN REPEAT AND SOCS BOX PROTEIN 2"/>
    <property type="match status" value="1"/>
</dbReference>
<dbReference type="Gene3D" id="1.25.40.20">
    <property type="entry name" value="Ankyrin repeat-containing domain"/>
    <property type="match status" value="1"/>
</dbReference>
<dbReference type="PANTHER" id="PTHR24189">
    <property type="entry name" value="MYOTROPHIN"/>
    <property type="match status" value="1"/>
</dbReference>
<name>A0A6A5W2R9_9PLEO</name>
<reference evidence="4" key="1">
    <citation type="journal article" date="2020" name="Stud. Mycol.">
        <title>101 Dothideomycetes genomes: a test case for predicting lifestyles and emergence of pathogens.</title>
        <authorList>
            <person name="Haridas S."/>
            <person name="Albert R."/>
            <person name="Binder M."/>
            <person name="Bloem J."/>
            <person name="Labutti K."/>
            <person name="Salamov A."/>
            <person name="Andreopoulos B."/>
            <person name="Baker S."/>
            <person name="Barry K."/>
            <person name="Bills G."/>
            <person name="Bluhm B."/>
            <person name="Cannon C."/>
            <person name="Castanera R."/>
            <person name="Culley D."/>
            <person name="Daum C."/>
            <person name="Ezra D."/>
            <person name="Gonzalez J."/>
            <person name="Henrissat B."/>
            <person name="Kuo A."/>
            <person name="Liang C."/>
            <person name="Lipzen A."/>
            <person name="Lutzoni F."/>
            <person name="Magnuson J."/>
            <person name="Mondo S."/>
            <person name="Nolan M."/>
            <person name="Ohm R."/>
            <person name="Pangilinan J."/>
            <person name="Park H.-J."/>
            <person name="Ramirez L."/>
            <person name="Alfaro M."/>
            <person name="Sun H."/>
            <person name="Tritt A."/>
            <person name="Yoshinaga Y."/>
            <person name="Zwiers L.-H."/>
            <person name="Turgeon B."/>
            <person name="Goodwin S."/>
            <person name="Spatafora J."/>
            <person name="Crous P."/>
            <person name="Grigoriev I."/>
        </authorList>
    </citation>
    <scope>NUCLEOTIDE SEQUENCE</scope>
    <source>
        <strain evidence="4">CBS 123094</strain>
    </source>
</reference>
<dbReference type="EMBL" id="ML977643">
    <property type="protein sequence ID" value="KAF1995239.1"/>
    <property type="molecule type" value="Genomic_DNA"/>
</dbReference>
<protein>
    <submittedName>
        <fullName evidence="4">Ankyrin</fullName>
    </submittedName>
</protein>
<evidence type="ECO:0000256" key="1">
    <source>
        <dbReference type="ARBA" id="ARBA00022737"/>
    </source>
</evidence>
<evidence type="ECO:0000256" key="2">
    <source>
        <dbReference type="ARBA" id="ARBA00023043"/>
    </source>
</evidence>
<feature type="non-terminal residue" evidence="4">
    <location>
        <position position="149"/>
    </location>
</feature>
<dbReference type="AlphaFoldDB" id="A0A6A5W2R9"/>
<keyword evidence="5" id="KW-1185">Reference proteome</keyword>
<dbReference type="PROSITE" id="PS50088">
    <property type="entry name" value="ANK_REPEAT"/>
    <property type="match status" value="2"/>
</dbReference>
<dbReference type="Proteomes" id="UP000799779">
    <property type="component" value="Unassembled WGS sequence"/>
</dbReference>
<dbReference type="OrthoDB" id="4772757at2759"/>
<accession>A0A6A5W2R9</accession>